<dbReference type="OrthoDB" id="65569at2759"/>
<dbReference type="SUPFAM" id="SSF51445">
    <property type="entry name" value="(Trans)glycosidases"/>
    <property type="match status" value="1"/>
</dbReference>
<dbReference type="FunFam" id="3.20.20.80:FF:000324">
    <property type="entry name" value="Glucosidase, beta, acid 3 (gene/pseudogene)"/>
    <property type="match status" value="1"/>
</dbReference>
<name>A0A8J4UDJ8_CLAMG</name>
<dbReference type="PROSITE" id="PS00653">
    <property type="entry name" value="GLYCOSYL_HYDROL_F1_2"/>
    <property type="match status" value="1"/>
</dbReference>
<keyword evidence="3" id="KW-0378">Hydrolase</keyword>
<evidence type="ECO:0000313" key="5">
    <source>
        <dbReference type="Proteomes" id="UP000727407"/>
    </source>
</evidence>
<dbReference type="PANTHER" id="PTHR10353">
    <property type="entry name" value="GLYCOSYL HYDROLASE"/>
    <property type="match status" value="1"/>
</dbReference>
<dbReference type="GO" id="GO:0004565">
    <property type="term" value="F:beta-galactosidase activity"/>
    <property type="evidence" value="ECO:0007669"/>
    <property type="project" value="TreeGrafter"/>
</dbReference>
<dbReference type="InterPro" id="IPR033132">
    <property type="entry name" value="GH_1_N_CS"/>
</dbReference>
<dbReference type="AlphaFoldDB" id="A0A8J4UDJ8"/>
<dbReference type="InterPro" id="IPR017853">
    <property type="entry name" value="GH"/>
</dbReference>
<keyword evidence="5" id="KW-1185">Reference proteome</keyword>
<dbReference type="GO" id="GO:0005829">
    <property type="term" value="C:cytosol"/>
    <property type="evidence" value="ECO:0007669"/>
    <property type="project" value="TreeGrafter"/>
</dbReference>
<dbReference type="GO" id="GO:0016020">
    <property type="term" value="C:membrane"/>
    <property type="evidence" value="ECO:0007669"/>
    <property type="project" value="GOC"/>
</dbReference>
<reference evidence="4" key="1">
    <citation type="submission" date="2020-07" db="EMBL/GenBank/DDBJ databases">
        <title>Clarias magur genome sequencing, assembly and annotation.</title>
        <authorList>
            <person name="Kushwaha B."/>
            <person name="Kumar R."/>
            <person name="Das P."/>
            <person name="Joshi C.G."/>
            <person name="Kumar D."/>
            <person name="Nagpure N.S."/>
            <person name="Pandey M."/>
            <person name="Agarwal S."/>
            <person name="Srivastava S."/>
            <person name="Singh M."/>
            <person name="Sahoo L."/>
            <person name="Jayasankar P."/>
            <person name="Meher P.K."/>
            <person name="Koringa P.G."/>
            <person name="Iquebal M.A."/>
            <person name="Das S.P."/>
            <person name="Bit A."/>
            <person name="Patnaik S."/>
            <person name="Patel N."/>
            <person name="Shah T.M."/>
            <person name="Hinsu A."/>
            <person name="Jena J.K."/>
        </authorList>
    </citation>
    <scope>NUCLEOTIDE SEQUENCE</scope>
    <source>
        <strain evidence="4">CIFAMagur01</strain>
        <tissue evidence="4">Testis</tissue>
    </source>
</reference>
<feature type="active site" description="Nucleophile" evidence="1">
    <location>
        <position position="383"/>
    </location>
</feature>
<evidence type="ECO:0000256" key="2">
    <source>
        <dbReference type="RuleBase" id="RU003690"/>
    </source>
</evidence>
<keyword evidence="3" id="KW-0326">Glycosidase</keyword>
<gene>
    <name evidence="4" type="primary">gba3</name>
    <name evidence="4" type="ORF">DAT39_003194</name>
</gene>
<evidence type="ECO:0000256" key="3">
    <source>
        <dbReference type="RuleBase" id="RU004468"/>
    </source>
</evidence>
<dbReference type="PRINTS" id="PR00131">
    <property type="entry name" value="GLHYDRLASE1"/>
</dbReference>
<proteinExistence type="inferred from homology"/>
<evidence type="ECO:0000256" key="1">
    <source>
        <dbReference type="PROSITE-ProRule" id="PRU10055"/>
    </source>
</evidence>
<accession>A0A8J4UDJ8</accession>
<dbReference type="PROSITE" id="PS00572">
    <property type="entry name" value="GLYCOSYL_HYDROL_F1_1"/>
    <property type="match status" value="1"/>
</dbReference>
<dbReference type="GO" id="GO:0005975">
    <property type="term" value="P:carbohydrate metabolic process"/>
    <property type="evidence" value="ECO:0007669"/>
    <property type="project" value="InterPro"/>
</dbReference>
<sequence>MAFSKNARVEDFPSDFAWGAATAAYQIEGGWDTDARSPSIWDTFCHSKGSVYKDQTGDVACNSYQLWDEDLKCIQKLGLTHYRLSFSWSRLLPDGTTRFVNPKGVAYYNKVIDDLIANTIVPMVTLNHFDLPQVLEDCGGWKSPEIAELFDSYAQFCFKTFGDRVKLWITVNEPYICAKLGYETGLFAPGIKEPGTSVYLVGHNILRAHARAWHSYNAHFRSLQGGKVSIALNSDWAEPLDPCCAEDVAATQRYIDFNLGWFACPIFGTGDYPKSMRSRIEIQNLELGFTEGPRLPKFSDDEPKPFGTADFFALNYYTSRKVKDTSSRPSELSFTGDQGAEAIIDPSWPVSGVSWLAVVPEGLRKLLKYIKDTCNNPAIYVTENGFSQMGPVELEDVDRCRFYQDTRQEVSKAIKDDGVNLKGYFSWSLMDNFEWADGFSVRFGLFHVDFSSAELKRTMYRSGREYAAVIKRHRDCTKPAN</sequence>
<dbReference type="GO" id="GO:0017042">
    <property type="term" value="F:glycosylceramidase activity"/>
    <property type="evidence" value="ECO:0007669"/>
    <property type="project" value="TreeGrafter"/>
</dbReference>
<comment type="caution">
    <text evidence="4">The sequence shown here is derived from an EMBL/GenBank/DDBJ whole genome shotgun (WGS) entry which is preliminary data.</text>
</comment>
<dbReference type="EMBL" id="QNUK01000025">
    <property type="protein sequence ID" value="KAF5907018.1"/>
    <property type="molecule type" value="Genomic_DNA"/>
</dbReference>
<dbReference type="Proteomes" id="UP000727407">
    <property type="component" value="Unassembled WGS sequence"/>
</dbReference>
<dbReference type="Gene3D" id="3.20.20.80">
    <property type="entry name" value="Glycosidases"/>
    <property type="match status" value="1"/>
</dbReference>
<dbReference type="GO" id="GO:0046477">
    <property type="term" value="P:glycosylceramide catabolic process"/>
    <property type="evidence" value="ECO:0007669"/>
    <property type="project" value="TreeGrafter"/>
</dbReference>
<evidence type="ECO:0000313" key="4">
    <source>
        <dbReference type="EMBL" id="KAF5907018.1"/>
    </source>
</evidence>
<dbReference type="PANTHER" id="PTHR10353:SF291">
    <property type="entry name" value="CYTOSOLIC BETA-GLUCOSIDASE"/>
    <property type="match status" value="1"/>
</dbReference>
<comment type="similarity">
    <text evidence="2">Belongs to the glycosyl hydrolase 1 family.</text>
</comment>
<dbReference type="InterPro" id="IPR018120">
    <property type="entry name" value="Glyco_hydro_1_AS"/>
</dbReference>
<organism evidence="4 5">
    <name type="scientific">Clarias magur</name>
    <name type="common">Asian catfish</name>
    <name type="synonym">Macropteronotus magur</name>
    <dbReference type="NCBI Taxonomy" id="1594786"/>
    <lineage>
        <taxon>Eukaryota</taxon>
        <taxon>Metazoa</taxon>
        <taxon>Chordata</taxon>
        <taxon>Craniata</taxon>
        <taxon>Vertebrata</taxon>
        <taxon>Euteleostomi</taxon>
        <taxon>Actinopterygii</taxon>
        <taxon>Neopterygii</taxon>
        <taxon>Teleostei</taxon>
        <taxon>Ostariophysi</taxon>
        <taxon>Siluriformes</taxon>
        <taxon>Clariidae</taxon>
        <taxon>Clarias</taxon>
    </lineage>
</organism>
<dbReference type="InterPro" id="IPR001360">
    <property type="entry name" value="Glyco_hydro_1"/>
</dbReference>
<dbReference type="Pfam" id="PF00232">
    <property type="entry name" value="Glyco_hydro_1"/>
    <property type="match status" value="1"/>
</dbReference>
<protein>
    <submittedName>
        <fullName evidence="4">Cytosolic beta-glucosidase-like</fullName>
    </submittedName>
</protein>